<comment type="caution">
    <text evidence="2">The sequence shown here is derived from an EMBL/GenBank/DDBJ whole genome shotgun (WGS) entry which is preliminary data.</text>
</comment>
<feature type="compositionally biased region" description="Basic and acidic residues" evidence="1">
    <location>
        <begin position="114"/>
        <end position="128"/>
    </location>
</feature>
<organism evidence="2 3">
    <name type="scientific">Champsocephalus gunnari</name>
    <name type="common">Mackerel icefish</name>
    <dbReference type="NCBI Taxonomy" id="52237"/>
    <lineage>
        <taxon>Eukaryota</taxon>
        <taxon>Metazoa</taxon>
        <taxon>Chordata</taxon>
        <taxon>Craniata</taxon>
        <taxon>Vertebrata</taxon>
        <taxon>Euteleostomi</taxon>
        <taxon>Actinopterygii</taxon>
        <taxon>Neopterygii</taxon>
        <taxon>Teleostei</taxon>
        <taxon>Neoteleostei</taxon>
        <taxon>Acanthomorphata</taxon>
        <taxon>Eupercaria</taxon>
        <taxon>Perciformes</taxon>
        <taxon>Notothenioidei</taxon>
        <taxon>Channichthyidae</taxon>
        <taxon>Champsocephalus</taxon>
    </lineage>
</organism>
<accession>A0AAN8HXU8</accession>
<dbReference type="EMBL" id="JAURVH010001515">
    <property type="protein sequence ID" value="KAK5932063.1"/>
    <property type="molecule type" value="Genomic_DNA"/>
</dbReference>
<dbReference type="AlphaFoldDB" id="A0AAN8HXU8"/>
<feature type="compositionally biased region" description="Basic and acidic residues" evidence="1">
    <location>
        <begin position="64"/>
        <end position="102"/>
    </location>
</feature>
<evidence type="ECO:0000313" key="3">
    <source>
        <dbReference type="Proteomes" id="UP001331515"/>
    </source>
</evidence>
<proteinExistence type="predicted"/>
<name>A0AAN8HXU8_CHAGU</name>
<evidence type="ECO:0000256" key="1">
    <source>
        <dbReference type="SAM" id="MobiDB-lite"/>
    </source>
</evidence>
<evidence type="ECO:0000313" key="2">
    <source>
        <dbReference type="EMBL" id="KAK5932063.1"/>
    </source>
</evidence>
<gene>
    <name evidence="2" type="ORF">CgunFtcFv8_003798</name>
</gene>
<sequence length="128" mass="14465">MVDMSTLSWSELRAHLLIGSSPLHAPSPTNTASPQSDTPFPCHQATVVLSSHGPGLSCGFIIGRDGKQNHHRMKDREKKTSYKIHADLQIEKIREREEKDSPFTKPCPHRILHHPGDKREKKETAEDR</sequence>
<dbReference type="Proteomes" id="UP001331515">
    <property type="component" value="Unassembled WGS sequence"/>
</dbReference>
<feature type="region of interest" description="Disordered" evidence="1">
    <location>
        <begin position="63"/>
        <end position="128"/>
    </location>
</feature>
<keyword evidence="3" id="KW-1185">Reference proteome</keyword>
<reference evidence="2 3" key="1">
    <citation type="journal article" date="2023" name="Mol. Biol. Evol.">
        <title>Genomics of Secondarily Temperate Adaptation in the Only Non-Antarctic Icefish.</title>
        <authorList>
            <person name="Rivera-Colon A.G."/>
            <person name="Rayamajhi N."/>
            <person name="Minhas B.F."/>
            <person name="Madrigal G."/>
            <person name="Bilyk K.T."/>
            <person name="Yoon V."/>
            <person name="Hune M."/>
            <person name="Gregory S."/>
            <person name="Cheng C.H.C."/>
            <person name="Catchen J.M."/>
        </authorList>
    </citation>
    <scope>NUCLEOTIDE SEQUENCE [LARGE SCALE GENOMIC DNA]</scope>
    <source>
        <tissue evidence="2">White muscle</tissue>
    </source>
</reference>
<protein>
    <submittedName>
        <fullName evidence="2">Uncharacterized protein</fullName>
    </submittedName>
</protein>